<dbReference type="GO" id="GO:0015562">
    <property type="term" value="F:efflux transmembrane transporter activity"/>
    <property type="evidence" value="ECO:0007669"/>
    <property type="project" value="InterPro"/>
</dbReference>
<dbReference type="InterPro" id="IPR051906">
    <property type="entry name" value="TolC-like"/>
</dbReference>
<keyword evidence="5" id="KW-0812">Transmembrane</keyword>
<dbReference type="Gene3D" id="1.20.1600.10">
    <property type="entry name" value="Outer membrane efflux proteins (OEP)"/>
    <property type="match status" value="1"/>
</dbReference>
<organism evidence="9 10">
    <name type="scientific">Pedobacter caeni</name>
    <dbReference type="NCBI Taxonomy" id="288992"/>
    <lineage>
        <taxon>Bacteria</taxon>
        <taxon>Pseudomonadati</taxon>
        <taxon>Bacteroidota</taxon>
        <taxon>Sphingobacteriia</taxon>
        <taxon>Sphingobacteriales</taxon>
        <taxon>Sphingobacteriaceae</taxon>
        <taxon>Pedobacter</taxon>
    </lineage>
</organism>
<keyword evidence="3" id="KW-0813">Transport</keyword>
<evidence type="ECO:0000256" key="2">
    <source>
        <dbReference type="ARBA" id="ARBA00007613"/>
    </source>
</evidence>
<dbReference type="OrthoDB" id="940457at2"/>
<dbReference type="STRING" id="288992.SAMN04488522_107292"/>
<evidence type="ECO:0000313" key="9">
    <source>
        <dbReference type="EMBL" id="SHG79875.1"/>
    </source>
</evidence>
<evidence type="ECO:0000256" key="3">
    <source>
        <dbReference type="ARBA" id="ARBA00022448"/>
    </source>
</evidence>
<dbReference type="PANTHER" id="PTHR30026:SF20">
    <property type="entry name" value="OUTER MEMBRANE PROTEIN TOLC"/>
    <property type="match status" value="1"/>
</dbReference>
<dbReference type="GO" id="GO:1990281">
    <property type="term" value="C:efflux pump complex"/>
    <property type="evidence" value="ECO:0007669"/>
    <property type="project" value="TreeGrafter"/>
</dbReference>
<keyword evidence="6" id="KW-0472">Membrane</keyword>
<reference evidence="10" key="1">
    <citation type="submission" date="2016-11" db="EMBL/GenBank/DDBJ databases">
        <authorList>
            <person name="Varghese N."/>
            <person name="Submissions S."/>
        </authorList>
    </citation>
    <scope>NUCLEOTIDE SEQUENCE [LARGE SCALE GENOMIC DNA]</scope>
    <source>
        <strain evidence="10">DSM 16990</strain>
    </source>
</reference>
<gene>
    <name evidence="9" type="ORF">SAMN04488522_107292</name>
</gene>
<evidence type="ECO:0000313" key="10">
    <source>
        <dbReference type="Proteomes" id="UP000184287"/>
    </source>
</evidence>
<comment type="subcellular location">
    <subcellularLocation>
        <location evidence="1">Cell outer membrane</location>
    </subcellularLocation>
</comment>
<feature type="signal peptide" evidence="8">
    <location>
        <begin position="1"/>
        <end position="21"/>
    </location>
</feature>
<protein>
    <submittedName>
        <fullName evidence="9">Outer membrane protein TolC</fullName>
    </submittedName>
</protein>
<dbReference type="GO" id="GO:0009279">
    <property type="term" value="C:cell outer membrane"/>
    <property type="evidence" value="ECO:0007669"/>
    <property type="project" value="UniProtKB-SubCell"/>
</dbReference>
<evidence type="ECO:0000256" key="8">
    <source>
        <dbReference type="SAM" id="SignalP"/>
    </source>
</evidence>
<keyword evidence="10" id="KW-1185">Reference proteome</keyword>
<dbReference type="Proteomes" id="UP000184287">
    <property type="component" value="Unassembled WGS sequence"/>
</dbReference>
<evidence type="ECO:0000256" key="6">
    <source>
        <dbReference type="ARBA" id="ARBA00023136"/>
    </source>
</evidence>
<name>A0A1M5MRM9_9SPHI</name>
<evidence type="ECO:0000256" key="5">
    <source>
        <dbReference type="ARBA" id="ARBA00022692"/>
    </source>
</evidence>
<evidence type="ECO:0000256" key="7">
    <source>
        <dbReference type="ARBA" id="ARBA00023237"/>
    </source>
</evidence>
<keyword evidence="4" id="KW-1134">Transmembrane beta strand</keyword>
<keyword evidence="8" id="KW-0732">Signal</keyword>
<dbReference type="EMBL" id="FQUQ01000007">
    <property type="protein sequence ID" value="SHG79875.1"/>
    <property type="molecule type" value="Genomic_DNA"/>
</dbReference>
<evidence type="ECO:0000256" key="1">
    <source>
        <dbReference type="ARBA" id="ARBA00004442"/>
    </source>
</evidence>
<proteinExistence type="inferred from homology"/>
<dbReference type="GO" id="GO:0015288">
    <property type="term" value="F:porin activity"/>
    <property type="evidence" value="ECO:0007669"/>
    <property type="project" value="TreeGrafter"/>
</dbReference>
<dbReference type="SUPFAM" id="SSF56954">
    <property type="entry name" value="Outer membrane efflux proteins (OEP)"/>
    <property type="match status" value="1"/>
</dbReference>
<keyword evidence="7" id="KW-0998">Cell outer membrane</keyword>
<accession>A0A1M5MRM9</accession>
<comment type="similarity">
    <text evidence="2">Belongs to the outer membrane factor (OMF) (TC 1.B.17) family.</text>
</comment>
<evidence type="ECO:0000256" key="4">
    <source>
        <dbReference type="ARBA" id="ARBA00022452"/>
    </source>
</evidence>
<dbReference type="InterPro" id="IPR003423">
    <property type="entry name" value="OMP_efflux"/>
</dbReference>
<dbReference type="Pfam" id="PF02321">
    <property type="entry name" value="OEP"/>
    <property type="match status" value="2"/>
</dbReference>
<sequence>MSNYYTFLVMLFACLFNQAIAQSDTLRLNLTEVVAMAKEKSIAAKQAATLKETRYWEWMTYRSNYQPQLSLKGTLPGYSKSSIAVQQPDGTIDFRQVRNNNSSLDLSFSQQITQTGGTIFGTTSLQRFDDFDRNTTIYNGVPYGIGYAQPLFQFNTLKWDRRIAPLKYNESQQAYIESMEQISINASNYFFELLLAQVDLQIAETNRRNTAAIQQIANTKFEMGKVSKNEILQLQLEALKAEKAVGIAKRDMEVATYNLKSYTGLQSSDQIRLSLPAASIAMKVVAEKALAEAFQNRSDAIAFGRRLEEARRDVAKAKGDNGLNASLNAKLGFSKSGRNISSVYQSPKDQQLLELTLEIPILDWGRQKSRKKTALANQQFTQYSVEQDKQNFTQKIITEVNLFEMMKDQIALNAKAEQIASEKYLIAKERYVLGNLSITDLSIAFQENDQAKRDYINSLRDFWAAYYQLRYLSLYDFEKNEKIKI</sequence>
<feature type="chain" id="PRO_5011957319" evidence="8">
    <location>
        <begin position="22"/>
        <end position="485"/>
    </location>
</feature>
<dbReference type="PANTHER" id="PTHR30026">
    <property type="entry name" value="OUTER MEMBRANE PROTEIN TOLC"/>
    <property type="match status" value="1"/>
</dbReference>
<dbReference type="AlphaFoldDB" id="A0A1M5MRM9"/>
<dbReference type="RefSeq" id="WP_073237515.1">
    <property type="nucleotide sequence ID" value="NZ_FQUQ01000007.1"/>
</dbReference>